<organism evidence="2 3">
    <name type="scientific">Hondaea fermentalgiana</name>
    <dbReference type="NCBI Taxonomy" id="2315210"/>
    <lineage>
        <taxon>Eukaryota</taxon>
        <taxon>Sar</taxon>
        <taxon>Stramenopiles</taxon>
        <taxon>Bigyra</taxon>
        <taxon>Labyrinthulomycetes</taxon>
        <taxon>Thraustochytrida</taxon>
        <taxon>Thraustochytriidae</taxon>
        <taxon>Hondaea</taxon>
    </lineage>
</organism>
<feature type="region of interest" description="Disordered" evidence="1">
    <location>
        <begin position="351"/>
        <end position="433"/>
    </location>
</feature>
<dbReference type="EMBL" id="BEYU01000031">
    <property type="protein sequence ID" value="GBG27479.1"/>
    <property type="molecule type" value="Genomic_DNA"/>
</dbReference>
<evidence type="ECO:0000313" key="3">
    <source>
        <dbReference type="Proteomes" id="UP000241890"/>
    </source>
</evidence>
<dbReference type="InParanoid" id="A0A2R5GAY2"/>
<reference evidence="2 3" key="1">
    <citation type="submission" date="2017-12" db="EMBL/GenBank/DDBJ databases">
        <title>Sequencing, de novo assembly and annotation of complete genome of a new Thraustochytrid species, strain FCC1311.</title>
        <authorList>
            <person name="Sedici K."/>
            <person name="Godart F."/>
            <person name="Aiese Cigliano R."/>
            <person name="Sanseverino W."/>
            <person name="Barakat M."/>
            <person name="Ortet P."/>
            <person name="Marechal E."/>
            <person name="Cagnac O."/>
            <person name="Amato A."/>
        </authorList>
    </citation>
    <scope>NUCLEOTIDE SEQUENCE [LARGE SCALE GENOMIC DNA]</scope>
</reference>
<sequence>MHAAAKAADEAVASSGSVLWALAAGRATSRPQEQQAKDVHDHHDHSHHMAIVLALVQNLGLLAVGKDDIDEDAVKDVIERDDLVGKPVDCNGFAAAPLTAKSIENGAETLAETALLVVEDPGEDALAALEKVYDARSSLAADKAAGMVYYTLPNGGVLDVAGGKGDLAFKLLIHAGVPTTIVDPRPMDVPNMLRHVTRALVHRLAQQIDEDAKDARPLVVLPFPKHIRTWFWYPLSKSMGAAPESYVNDPLQPVPVEASGLEAALQSCSAIVGMHSDQATEAIVDWGLELGKPFAVVPCCVFPNLFPERGNVRKHPEFLRYLVHKDPLRVCREKLSFAGRNDVVFGHRKNEAESTTLPGDTIDSDKSSGSDAFKDSDMPNGEDGDNGKHGDDGNMGDDAKDTEDAECCDEDDQHRSKSSNGCVPSDVDSDQTQFRSTSEVVILPWSPLAMHLQDTGEDDGAVYGSLAQELVLANARGTTRFASNVRFLRVTEEDLLRVARLLRNEMHSLWASSEATIQVEDINQVPQQIRSPKDTEALRMIRANLENLRQGLAGVEAVLWACEEDLIDDCRDTSRVHSLVDELGATWQQFQPDGAKAVQGAMRLAQTLASKRGLSAPAAQGLHWTTDAYGTGVRVNDDKDDDFGSQSSNEPATVEVDDVERAAALSQPFTDVYQGFVEEPRPRRRGPAPLDDPASLEAREAAKVASNMLGELGSVLSHHRSGLAPERVVRTEGKAPSARDTKNAKRRDRVQMETSHDAVPATEAHAVVGELARLLAAMPQRLDDDTQFS</sequence>
<gene>
    <name evidence="2" type="ORF">FCC1311_037012</name>
</gene>
<dbReference type="PANTHER" id="PTHR36971">
    <property type="entry name" value="UNNAMED PRODUCT"/>
    <property type="match status" value="1"/>
</dbReference>
<dbReference type="OrthoDB" id="7459479at2759"/>
<comment type="caution">
    <text evidence="2">The sequence shown here is derived from an EMBL/GenBank/DDBJ whole genome shotgun (WGS) entry which is preliminary data.</text>
</comment>
<dbReference type="Proteomes" id="UP000241890">
    <property type="component" value="Unassembled WGS sequence"/>
</dbReference>
<evidence type="ECO:0000256" key="1">
    <source>
        <dbReference type="SAM" id="MobiDB-lite"/>
    </source>
</evidence>
<protein>
    <submittedName>
        <fullName evidence="2">Uncharacterized protein</fullName>
    </submittedName>
</protein>
<proteinExistence type="predicted"/>
<accession>A0A2R5GAY2</accession>
<dbReference type="AlphaFoldDB" id="A0A2R5GAY2"/>
<feature type="compositionally biased region" description="Acidic residues" evidence="1">
    <location>
        <begin position="400"/>
        <end position="411"/>
    </location>
</feature>
<name>A0A2R5GAY2_9STRA</name>
<keyword evidence="3" id="KW-1185">Reference proteome</keyword>
<evidence type="ECO:0000313" key="2">
    <source>
        <dbReference type="EMBL" id="GBG27479.1"/>
    </source>
</evidence>
<dbReference type="PANTHER" id="PTHR36971:SF1">
    <property type="entry name" value="METHYLTRANSFERASE DOMAIN-CONTAINING PROTEIN"/>
    <property type="match status" value="1"/>
</dbReference>
<feature type="compositionally biased region" description="Basic and acidic residues" evidence="1">
    <location>
        <begin position="730"/>
        <end position="756"/>
    </location>
</feature>
<feature type="region of interest" description="Disordered" evidence="1">
    <location>
        <begin position="730"/>
        <end position="760"/>
    </location>
</feature>
<feature type="compositionally biased region" description="Basic and acidic residues" evidence="1">
    <location>
        <begin position="363"/>
        <end position="377"/>
    </location>
</feature>